<accession>A0A9Y1BR28</accession>
<proteinExistence type="predicted"/>
<sequence>MSESEALKLKKQIFYRVVEALEAKVSMSAYYTVELACQQINKKPEELTKENLPMLVNQILEIYKEYYSHRVADVGNHLSMELLQKFDIKQQKRRRRFSLFRR</sequence>
<gene>
    <name evidence="1" type="ORF">K9W46_00250</name>
</gene>
<dbReference type="Proteomes" id="UP001200513">
    <property type="component" value="Chromosome"/>
</dbReference>
<reference evidence="1" key="1">
    <citation type="journal article" date="2022" name="Nat. Microbiol.">
        <title>Unique mobile elements and scalable gene flow at the prokaryote-eukaryote boundary revealed by circularized Asgard archaea genomes.</title>
        <authorList>
            <person name="Wu F."/>
            <person name="Speth D.R."/>
            <person name="Philosof A."/>
            <person name="Cremiere A."/>
            <person name="Narayanan A."/>
            <person name="Barco R.A."/>
            <person name="Connon S.A."/>
            <person name="Amend J.P."/>
            <person name="Antoshechkin I.A."/>
            <person name="Orphan V.J."/>
        </authorList>
    </citation>
    <scope>NUCLEOTIDE SEQUENCE</scope>
    <source>
        <strain evidence="1">PR6</strain>
    </source>
</reference>
<dbReference type="AlphaFoldDB" id="A0A9Y1BR28"/>
<organism evidence="1">
    <name type="scientific">Candidatus Heimdallarchaeum endolithica</name>
    <dbReference type="NCBI Taxonomy" id="2876572"/>
    <lineage>
        <taxon>Archaea</taxon>
        <taxon>Promethearchaeati</taxon>
        <taxon>Candidatus Heimdallarchaeota</taxon>
        <taxon>Candidatus Heimdallarchaeia (ex Rinke et al. 2021) (nom. nud.)</taxon>
        <taxon>Candidatus Heimdallarchaeales</taxon>
        <taxon>Candidatus Heimdallarchaeaceae</taxon>
        <taxon>Candidatus Heimdallarchaeum</taxon>
    </lineage>
</organism>
<name>A0A9Y1BR28_9ARCH</name>
<dbReference type="EMBL" id="CP084167">
    <property type="protein sequence ID" value="UJG43628.1"/>
    <property type="molecule type" value="Genomic_DNA"/>
</dbReference>
<protein>
    <submittedName>
        <fullName evidence="1">Uncharacterized protein</fullName>
    </submittedName>
</protein>
<evidence type="ECO:0000313" key="1">
    <source>
        <dbReference type="EMBL" id="UJG43628.1"/>
    </source>
</evidence>